<dbReference type="RefSeq" id="WP_212965515.1">
    <property type="nucleotide sequence ID" value="NZ_BORB01000004.1"/>
</dbReference>
<protein>
    <submittedName>
        <fullName evidence="1">Uncharacterized protein</fullName>
    </submittedName>
</protein>
<gene>
    <name evidence="1" type="ORF">J8TS2_07050</name>
</gene>
<evidence type="ECO:0000313" key="2">
    <source>
        <dbReference type="Proteomes" id="UP000679950"/>
    </source>
</evidence>
<dbReference type="EMBL" id="BORB01000004">
    <property type="protein sequence ID" value="GIN56386.1"/>
    <property type="molecule type" value="Genomic_DNA"/>
</dbReference>
<reference evidence="1 2" key="1">
    <citation type="submission" date="2021-03" db="EMBL/GenBank/DDBJ databases">
        <title>Antimicrobial resistance genes in bacteria isolated from Japanese honey, and their potential for conferring macrolide and lincosamide resistance in the American foulbrood pathogen Paenibacillus larvae.</title>
        <authorList>
            <person name="Okamoto M."/>
            <person name="Kumagai M."/>
            <person name="Kanamori H."/>
            <person name="Takamatsu D."/>
        </authorList>
    </citation>
    <scope>NUCLEOTIDE SEQUENCE [LARGE SCALE GENOMIC DNA]</scope>
    <source>
        <strain evidence="1 2">J8TS2</strain>
    </source>
</reference>
<comment type="caution">
    <text evidence="1">The sequence shown here is derived from an EMBL/GenBank/DDBJ whole genome shotgun (WGS) entry which is preliminary data.</text>
</comment>
<evidence type="ECO:0000313" key="1">
    <source>
        <dbReference type="EMBL" id="GIN56386.1"/>
    </source>
</evidence>
<dbReference type="Proteomes" id="UP000679950">
    <property type="component" value="Unassembled WGS sequence"/>
</dbReference>
<organism evidence="1 2">
    <name type="scientific">Lederbergia ruris</name>
    <dbReference type="NCBI Taxonomy" id="217495"/>
    <lineage>
        <taxon>Bacteria</taxon>
        <taxon>Bacillati</taxon>
        <taxon>Bacillota</taxon>
        <taxon>Bacilli</taxon>
        <taxon>Bacillales</taxon>
        <taxon>Bacillaceae</taxon>
        <taxon>Lederbergia</taxon>
    </lineage>
</organism>
<name>A0ABQ4KG51_9BACI</name>
<sequence length="249" mass="30003">MQSTQRKDGKVVAFAQSRSNASKFRHDYPLTNELRNELLGDVYTQFTNFVLREEYMASQPFLREFMESYDLEGEKSYALEFNLFWSKVLYTACHHEDLNYIRHFIARNIQQDRQQSPLIYHWLREWEKAVPNFYRIEFKYNHREWLVTNLLTDEIVEVRIQDTYAIPAITGEIVMGTLIPIGNTMYFPIVDFYHFDFSVREEIMVHLQKNYRPYIKESSFYEAFFRILTETLDMEQAMTRGNHRTIAAY</sequence>
<keyword evidence="2" id="KW-1185">Reference proteome</keyword>
<accession>A0ABQ4KG51</accession>
<proteinExistence type="predicted"/>